<dbReference type="Pfam" id="PF01047">
    <property type="entry name" value="MarR"/>
    <property type="match status" value="1"/>
</dbReference>
<proteinExistence type="predicted"/>
<name>A0ABX7N065_9BACT</name>
<evidence type="ECO:0000313" key="3">
    <source>
        <dbReference type="EMBL" id="QSQ12080.1"/>
    </source>
</evidence>
<dbReference type="RefSeq" id="WP_206713814.1">
    <property type="nucleotide sequence ID" value="NZ_CP071091.1"/>
</dbReference>
<dbReference type="PROSITE" id="PS50995">
    <property type="entry name" value="HTH_MARR_2"/>
    <property type="match status" value="1"/>
</dbReference>
<dbReference type="PRINTS" id="PR00598">
    <property type="entry name" value="HTHMARR"/>
</dbReference>
<dbReference type="InterPro" id="IPR036388">
    <property type="entry name" value="WH-like_DNA-bd_sf"/>
</dbReference>
<dbReference type="EMBL" id="CP071091">
    <property type="protein sequence ID" value="QSQ12080.1"/>
    <property type="molecule type" value="Genomic_DNA"/>
</dbReference>
<keyword evidence="4" id="KW-1185">Reference proteome</keyword>
<evidence type="ECO:0000313" key="4">
    <source>
        <dbReference type="Proteomes" id="UP000663090"/>
    </source>
</evidence>
<protein>
    <submittedName>
        <fullName evidence="3">MarR family transcriptional regulator</fullName>
    </submittedName>
</protein>
<gene>
    <name evidence="3" type="ORF">JY572_27335</name>
</gene>
<dbReference type="Gene3D" id="1.10.10.10">
    <property type="entry name" value="Winged helix-like DNA-binding domain superfamily/Winged helix DNA-binding domain"/>
    <property type="match status" value="1"/>
</dbReference>
<feature type="compositionally biased region" description="Basic residues" evidence="1">
    <location>
        <begin position="141"/>
        <end position="154"/>
    </location>
</feature>
<evidence type="ECO:0000259" key="2">
    <source>
        <dbReference type="PROSITE" id="PS50995"/>
    </source>
</evidence>
<accession>A0ABX7N065</accession>
<feature type="domain" description="HTH marR-type" evidence="2">
    <location>
        <begin position="3"/>
        <end position="135"/>
    </location>
</feature>
<organism evidence="3 4">
    <name type="scientific">Myxococcus landrumensis</name>
    <dbReference type="NCBI Taxonomy" id="2813577"/>
    <lineage>
        <taxon>Bacteria</taxon>
        <taxon>Pseudomonadati</taxon>
        <taxon>Myxococcota</taxon>
        <taxon>Myxococcia</taxon>
        <taxon>Myxococcales</taxon>
        <taxon>Cystobacterineae</taxon>
        <taxon>Myxococcaceae</taxon>
        <taxon>Myxococcus</taxon>
    </lineage>
</organism>
<dbReference type="InterPro" id="IPR036390">
    <property type="entry name" value="WH_DNA-bd_sf"/>
</dbReference>
<evidence type="ECO:0000256" key="1">
    <source>
        <dbReference type="SAM" id="MobiDB-lite"/>
    </source>
</evidence>
<dbReference type="SUPFAM" id="SSF46785">
    <property type="entry name" value="Winged helix' DNA-binding domain"/>
    <property type="match status" value="1"/>
</dbReference>
<dbReference type="InterPro" id="IPR000835">
    <property type="entry name" value="HTH_MarR-typ"/>
</dbReference>
<sequence length="154" mass="17388">MKRLRFVLEVHRATHRIGLFLEAAEPPLDLSQGEAHLLAYLLEAGDTSLSELHAAFAHKRSTLTSYMDRLEAKRLVLRESRPEDRRSFLVSLTGAGRTLAVRVHRRLEMLEAQVLERLGEEDVEGLMTGLEALAEVDQGRPRPRRNKAKVKGEG</sequence>
<feature type="region of interest" description="Disordered" evidence="1">
    <location>
        <begin position="134"/>
        <end position="154"/>
    </location>
</feature>
<dbReference type="InterPro" id="IPR039422">
    <property type="entry name" value="MarR/SlyA-like"/>
</dbReference>
<reference evidence="3 4" key="1">
    <citation type="submission" date="2021-02" db="EMBL/GenBank/DDBJ databases">
        <title>De Novo genome assembly of isolated myxobacteria.</title>
        <authorList>
            <person name="Stevens D.C."/>
        </authorList>
    </citation>
    <scope>NUCLEOTIDE SEQUENCE [LARGE SCALE GENOMIC DNA]</scope>
    <source>
        <strain evidence="3 4">SCHIC003</strain>
    </source>
</reference>
<dbReference type="Proteomes" id="UP000663090">
    <property type="component" value="Chromosome"/>
</dbReference>
<dbReference type="PANTHER" id="PTHR33164">
    <property type="entry name" value="TRANSCRIPTIONAL REGULATOR, MARR FAMILY"/>
    <property type="match status" value="1"/>
</dbReference>
<dbReference type="PANTHER" id="PTHR33164:SF43">
    <property type="entry name" value="HTH-TYPE TRANSCRIPTIONAL REPRESSOR YETL"/>
    <property type="match status" value="1"/>
</dbReference>
<dbReference type="SMART" id="SM00347">
    <property type="entry name" value="HTH_MARR"/>
    <property type="match status" value="1"/>
</dbReference>